<proteinExistence type="predicted"/>
<protein>
    <submittedName>
        <fullName evidence="1">Uncharacterized protein</fullName>
    </submittedName>
</protein>
<gene>
    <name evidence="1" type="ORF">MRATA1EN1_LOCUS23989</name>
</gene>
<dbReference type="EMBL" id="OX459940">
    <property type="protein sequence ID" value="CAI9175027.1"/>
    <property type="molecule type" value="Genomic_DNA"/>
</dbReference>
<organism evidence="1 2">
    <name type="scientific">Rangifer tarandus platyrhynchus</name>
    <name type="common">Svalbard reindeer</name>
    <dbReference type="NCBI Taxonomy" id="3082113"/>
    <lineage>
        <taxon>Eukaryota</taxon>
        <taxon>Metazoa</taxon>
        <taxon>Chordata</taxon>
        <taxon>Craniata</taxon>
        <taxon>Vertebrata</taxon>
        <taxon>Euteleostomi</taxon>
        <taxon>Mammalia</taxon>
        <taxon>Eutheria</taxon>
        <taxon>Laurasiatheria</taxon>
        <taxon>Artiodactyla</taxon>
        <taxon>Ruminantia</taxon>
        <taxon>Pecora</taxon>
        <taxon>Cervidae</taxon>
        <taxon>Odocoileinae</taxon>
        <taxon>Rangifer</taxon>
    </lineage>
</organism>
<evidence type="ECO:0000313" key="2">
    <source>
        <dbReference type="Proteomes" id="UP001176941"/>
    </source>
</evidence>
<keyword evidence="2" id="KW-1185">Reference proteome</keyword>
<dbReference type="Proteomes" id="UP001176941">
    <property type="component" value="Chromosome 4"/>
</dbReference>
<reference evidence="1" key="1">
    <citation type="submission" date="2023-04" db="EMBL/GenBank/DDBJ databases">
        <authorList>
            <consortium name="ELIXIR-Norway"/>
        </authorList>
    </citation>
    <scope>NUCLEOTIDE SEQUENCE [LARGE SCALE GENOMIC DNA]</scope>
</reference>
<name>A0ABN8ZM74_RANTA</name>
<accession>A0ABN8ZM74</accession>
<sequence length="151" mass="16044">MATDEPGSHSGERKPLRTAGFQAIRVFVQDCPEPLASRPGWKPLRLGQFLRGTLPGRFAGRSGRDVGSADLPCSEVAVRCWAGGPQLCGLLEPGWERPAPAWEPSGWSRSTWRAGCAPKARLGSVVLASVAGVLWTSSHAPVAQKAQGFTV</sequence>
<evidence type="ECO:0000313" key="1">
    <source>
        <dbReference type="EMBL" id="CAI9175027.1"/>
    </source>
</evidence>